<keyword evidence="1" id="KW-0378">Hydrolase</keyword>
<protein>
    <submittedName>
        <fullName evidence="6">Dual specificity protein phosphatase 19</fullName>
    </submittedName>
</protein>
<keyword evidence="2" id="KW-0904">Protein phosphatase</keyword>
<dbReference type="AlphaFoldDB" id="A0A9R1TVA7"/>
<dbReference type="PROSITE" id="PS50054">
    <property type="entry name" value="TYR_PHOSPHATASE_DUAL"/>
    <property type="match status" value="1"/>
</dbReference>
<dbReference type="Pfam" id="PF00782">
    <property type="entry name" value="DSPc"/>
    <property type="match status" value="1"/>
</dbReference>
<evidence type="ECO:0000313" key="6">
    <source>
        <dbReference type="RefSeq" id="XP_011297297.1"/>
    </source>
</evidence>
<dbReference type="InterPro" id="IPR000340">
    <property type="entry name" value="Dual-sp_phosphatase_cat-dom"/>
</dbReference>
<dbReference type="InterPro" id="IPR020422">
    <property type="entry name" value="TYR_PHOSPHATASE_DUAL_dom"/>
</dbReference>
<evidence type="ECO:0000256" key="1">
    <source>
        <dbReference type="ARBA" id="ARBA00022801"/>
    </source>
</evidence>
<accession>A0A9R1TVA7</accession>
<dbReference type="CDD" id="cd14498">
    <property type="entry name" value="DSP"/>
    <property type="match status" value="1"/>
</dbReference>
<evidence type="ECO:0000259" key="4">
    <source>
        <dbReference type="PROSITE" id="PS50056"/>
    </source>
</evidence>
<dbReference type="PANTHER" id="PTHR46377">
    <property type="entry name" value="DUAL SPECIFICITY PROTEIN PHOSPHATASE 19"/>
    <property type="match status" value="1"/>
</dbReference>
<dbReference type="InterPro" id="IPR029021">
    <property type="entry name" value="Prot-tyrosine_phosphatase-like"/>
</dbReference>
<dbReference type="Proteomes" id="UP000694866">
    <property type="component" value="Unplaced"/>
</dbReference>
<dbReference type="InterPro" id="IPR000387">
    <property type="entry name" value="Tyr_Pase_dom"/>
</dbReference>
<keyword evidence="5" id="KW-1185">Reference proteome</keyword>
<dbReference type="Gene3D" id="3.90.190.10">
    <property type="entry name" value="Protein tyrosine phosphatase superfamily"/>
    <property type="match status" value="1"/>
</dbReference>
<gene>
    <name evidence="6" type="primary">LOC105263039</name>
</gene>
<dbReference type="GeneID" id="105263039"/>
<name>A0A9R1TVA7_9HYME</name>
<dbReference type="GO" id="GO:0005737">
    <property type="term" value="C:cytoplasm"/>
    <property type="evidence" value="ECO:0007669"/>
    <property type="project" value="TreeGrafter"/>
</dbReference>
<feature type="domain" description="Tyrosine specific protein phosphatases" evidence="4">
    <location>
        <begin position="83"/>
        <end position="134"/>
    </location>
</feature>
<dbReference type="SUPFAM" id="SSF52799">
    <property type="entry name" value="(Phosphotyrosine protein) phosphatases II"/>
    <property type="match status" value="1"/>
</dbReference>
<dbReference type="InterPro" id="IPR016130">
    <property type="entry name" value="Tyr_Pase_AS"/>
</dbReference>
<organism evidence="5 6">
    <name type="scientific">Fopius arisanus</name>
    <dbReference type="NCBI Taxonomy" id="64838"/>
    <lineage>
        <taxon>Eukaryota</taxon>
        <taxon>Metazoa</taxon>
        <taxon>Ecdysozoa</taxon>
        <taxon>Arthropoda</taxon>
        <taxon>Hexapoda</taxon>
        <taxon>Insecta</taxon>
        <taxon>Pterygota</taxon>
        <taxon>Neoptera</taxon>
        <taxon>Endopterygota</taxon>
        <taxon>Hymenoptera</taxon>
        <taxon>Apocrita</taxon>
        <taxon>Ichneumonoidea</taxon>
        <taxon>Braconidae</taxon>
        <taxon>Opiinae</taxon>
        <taxon>Fopius</taxon>
    </lineage>
</organism>
<dbReference type="PROSITE" id="PS50056">
    <property type="entry name" value="TYR_PHOSPHATASE_2"/>
    <property type="match status" value="1"/>
</dbReference>
<evidence type="ECO:0000313" key="5">
    <source>
        <dbReference type="Proteomes" id="UP000694866"/>
    </source>
</evidence>
<sequence length="158" mass="17771">MEKLGEGFAFVVDEKPDLQVAEVAPGVFLSSQDPVFSLEILKNLEIRNILSLGIEPHVKFEGISYSFVDMLDVPEFGILEAMDNCLEVIRNRRGNILVHCNAGVSRSATVAIAYLMEEGMSFPEAFNKVRSVRPCARPNEGFIKQLKDMEKKKTEEKY</sequence>
<evidence type="ECO:0000256" key="2">
    <source>
        <dbReference type="ARBA" id="ARBA00022912"/>
    </source>
</evidence>
<dbReference type="PANTHER" id="PTHR46377:SF1">
    <property type="entry name" value="DUAL SPECIFICITY PROTEIN PHOSPHATASE 19"/>
    <property type="match status" value="1"/>
</dbReference>
<dbReference type="GO" id="GO:0008579">
    <property type="term" value="F:JUN kinase phosphatase activity"/>
    <property type="evidence" value="ECO:0007669"/>
    <property type="project" value="TreeGrafter"/>
</dbReference>
<dbReference type="SMART" id="SM00195">
    <property type="entry name" value="DSPc"/>
    <property type="match status" value="1"/>
</dbReference>
<reference evidence="6" key="1">
    <citation type="submission" date="2025-08" db="UniProtKB">
        <authorList>
            <consortium name="RefSeq"/>
        </authorList>
    </citation>
    <scope>IDENTIFICATION</scope>
    <source>
        <strain evidence="6">USDA-PBARC FA_bdor</strain>
        <tissue evidence="6">Whole organism</tissue>
    </source>
</reference>
<feature type="domain" description="Tyrosine-protein phosphatase" evidence="3">
    <location>
        <begin position="19"/>
        <end position="155"/>
    </location>
</feature>
<dbReference type="KEGG" id="fas:105263039"/>
<dbReference type="OrthoDB" id="10252009at2759"/>
<proteinExistence type="predicted"/>
<dbReference type="RefSeq" id="XP_011297297.1">
    <property type="nucleotide sequence ID" value="XM_011298995.1"/>
</dbReference>
<dbReference type="PROSITE" id="PS00383">
    <property type="entry name" value="TYR_PHOSPHATASE_1"/>
    <property type="match status" value="1"/>
</dbReference>
<evidence type="ECO:0000259" key="3">
    <source>
        <dbReference type="PROSITE" id="PS50054"/>
    </source>
</evidence>